<organism evidence="9">
    <name type="scientific">Mediterraneibacter gnavus</name>
    <name type="common">Ruminococcus gnavus</name>
    <dbReference type="NCBI Taxonomy" id="33038"/>
    <lineage>
        <taxon>Bacteria</taxon>
        <taxon>Bacillati</taxon>
        <taxon>Bacillota</taxon>
        <taxon>Clostridia</taxon>
        <taxon>Lachnospirales</taxon>
        <taxon>Lachnospiraceae</taxon>
        <taxon>Mediterraneibacter</taxon>
    </lineage>
</organism>
<feature type="transmembrane region" description="Helical" evidence="7">
    <location>
        <begin position="12"/>
        <end position="30"/>
    </location>
</feature>
<evidence type="ECO:0000256" key="1">
    <source>
        <dbReference type="ARBA" id="ARBA00004651"/>
    </source>
</evidence>
<dbReference type="RefSeq" id="WP_156729767.1">
    <property type="nucleotide sequence ID" value="NZ_CACRUK010000027.1"/>
</dbReference>
<feature type="transmembrane region" description="Helical" evidence="7">
    <location>
        <begin position="236"/>
        <end position="257"/>
    </location>
</feature>
<dbReference type="AlphaFoldDB" id="A0A6N3DXC2"/>
<dbReference type="InterPro" id="IPR000515">
    <property type="entry name" value="MetI-like"/>
</dbReference>
<evidence type="ECO:0000256" key="5">
    <source>
        <dbReference type="ARBA" id="ARBA00022989"/>
    </source>
</evidence>
<dbReference type="Pfam" id="PF00528">
    <property type="entry name" value="BPD_transp_1"/>
    <property type="match status" value="1"/>
</dbReference>
<protein>
    <submittedName>
        <fullName evidence="9">Lactose transport system permease protein LacG</fullName>
    </submittedName>
</protein>
<dbReference type="CDD" id="cd06261">
    <property type="entry name" value="TM_PBP2"/>
    <property type="match status" value="1"/>
</dbReference>
<name>A0A6N3DXC2_MEDGN</name>
<feature type="domain" description="ABC transmembrane type-1" evidence="8">
    <location>
        <begin position="68"/>
        <end position="257"/>
    </location>
</feature>
<keyword evidence="4 7" id="KW-0812">Transmembrane</keyword>
<evidence type="ECO:0000256" key="7">
    <source>
        <dbReference type="RuleBase" id="RU363032"/>
    </source>
</evidence>
<dbReference type="GO" id="GO:0055085">
    <property type="term" value="P:transmembrane transport"/>
    <property type="evidence" value="ECO:0007669"/>
    <property type="project" value="InterPro"/>
</dbReference>
<gene>
    <name evidence="9" type="primary">lacG</name>
    <name evidence="9" type="ORF">RGLFYP19_01946</name>
</gene>
<accession>A0A6N3DXC2</accession>
<feature type="transmembrane region" description="Helical" evidence="7">
    <location>
        <begin position="75"/>
        <end position="93"/>
    </location>
</feature>
<feature type="transmembrane region" description="Helical" evidence="7">
    <location>
        <begin position="105"/>
        <end position="124"/>
    </location>
</feature>
<dbReference type="GO" id="GO:0005886">
    <property type="term" value="C:plasma membrane"/>
    <property type="evidence" value="ECO:0007669"/>
    <property type="project" value="UniProtKB-SubCell"/>
</dbReference>
<dbReference type="InterPro" id="IPR035906">
    <property type="entry name" value="MetI-like_sf"/>
</dbReference>
<evidence type="ECO:0000259" key="8">
    <source>
        <dbReference type="PROSITE" id="PS50928"/>
    </source>
</evidence>
<keyword evidence="2 7" id="KW-0813">Transport</keyword>
<feature type="transmembrane region" description="Helical" evidence="7">
    <location>
        <begin position="130"/>
        <end position="153"/>
    </location>
</feature>
<keyword evidence="3" id="KW-1003">Cell membrane</keyword>
<sequence>MSKRKFVYFWKYVFLILVAIISIFPMYWMIVSGTNKSVDVIAGKILPGNYLMENLKSLLDTTVLSQAMWNSIRNAVVSMVLNVFVCSLAGYGFEKFHDKYKDKIMSILLLSMMVPTAATVIPLFRMFGTMGLLNTTVGCILPTISTAFMIFMFRQAAKSFPDEIIEAARIDGVGEWGIYFKMFLPIMKSTYAAAAIVSFMNAWNSYMWPLIVLQNENSKTMPILVSGLTARYTIDYGSMMLAVTISTIPMLIIFFVLQKNFVEGMTGSVKA</sequence>
<comment type="subcellular location">
    <subcellularLocation>
        <location evidence="1 7">Cell membrane</location>
        <topology evidence="1 7">Multi-pass membrane protein</topology>
    </subcellularLocation>
</comment>
<evidence type="ECO:0000256" key="4">
    <source>
        <dbReference type="ARBA" id="ARBA00022692"/>
    </source>
</evidence>
<evidence type="ECO:0000256" key="2">
    <source>
        <dbReference type="ARBA" id="ARBA00022448"/>
    </source>
</evidence>
<dbReference type="Gene3D" id="1.10.3720.10">
    <property type="entry name" value="MetI-like"/>
    <property type="match status" value="1"/>
</dbReference>
<evidence type="ECO:0000256" key="6">
    <source>
        <dbReference type="ARBA" id="ARBA00023136"/>
    </source>
</evidence>
<proteinExistence type="inferred from homology"/>
<dbReference type="PROSITE" id="PS50928">
    <property type="entry name" value="ABC_TM1"/>
    <property type="match status" value="1"/>
</dbReference>
<comment type="similarity">
    <text evidence="7">Belongs to the binding-protein-dependent transport system permease family.</text>
</comment>
<keyword evidence="6 7" id="KW-0472">Membrane</keyword>
<evidence type="ECO:0000256" key="3">
    <source>
        <dbReference type="ARBA" id="ARBA00022475"/>
    </source>
</evidence>
<reference evidence="9" key="1">
    <citation type="submission" date="2019-11" db="EMBL/GenBank/DDBJ databases">
        <authorList>
            <person name="Feng L."/>
        </authorList>
    </citation>
    <scope>NUCLEOTIDE SEQUENCE</scope>
    <source>
        <strain evidence="9">RgnavusLFYP19</strain>
    </source>
</reference>
<dbReference type="SUPFAM" id="SSF161098">
    <property type="entry name" value="MetI-like"/>
    <property type="match status" value="1"/>
</dbReference>
<dbReference type="EMBL" id="CACRUK010000027">
    <property type="protein sequence ID" value="VYU34066.1"/>
    <property type="molecule type" value="Genomic_DNA"/>
</dbReference>
<dbReference type="PANTHER" id="PTHR43744">
    <property type="entry name" value="ABC TRANSPORTER PERMEASE PROTEIN MG189-RELATED-RELATED"/>
    <property type="match status" value="1"/>
</dbReference>
<keyword evidence="5 7" id="KW-1133">Transmembrane helix</keyword>
<feature type="transmembrane region" description="Helical" evidence="7">
    <location>
        <begin position="191"/>
        <end position="211"/>
    </location>
</feature>
<evidence type="ECO:0000313" key="9">
    <source>
        <dbReference type="EMBL" id="VYU34066.1"/>
    </source>
</evidence>
<dbReference type="PANTHER" id="PTHR43744:SF2">
    <property type="entry name" value="ARABINOOLIGOSACCHARIDES TRANSPORT SYSTEM PERMEASE PROTEIN ARAQ"/>
    <property type="match status" value="1"/>
</dbReference>